<dbReference type="Ensembl" id="ENSEBUT00000021024.1">
    <property type="protein sequence ID" value="ENSEBUP00000020447.1"/>
    <property type="gene ID" value="ENSEBUG00000012646.1"/>
</dbReference>
<dbReference type="PANTHER" id="PTHR31596:SF1">
    <property type="entry name" value="T-CELL ACTIVATION INHIBITOR, MITOCHONDRIAL"/>
    <property type="match status" value="1"/>
</dbReference>
<evidence type="ECO:0000313" key="4">
    <source>
        <dbReference type="Proteomes" id="UP000694388"/>
    </source>
</evidence>
<dbReference type="InterPro" id="IPR027989">
    <property type="entry name" value="DUF4461"/>
</dbReference>
<protein>
    <submittedName>
        <fullName evidence="3">T cell activation inhibitor, mitochondrial</fullName>
    </submittedName>
</protein>
<name>A0A8C4QW63_EPTBU</name>
<dbReference type="InterPro" id="IPR027986">
    <property type="entry name" value="TCAIM"/>
</dbReference>
<dbReference type="PANTHER" id="PTHR31596">
    <property type="entry name" value="T-CELL ACTIVATION INHIBITOR, MITOCHONDRIAL"/>
    <property type="match status" value="1"/>
</dbReference>
<reference evidence="3" key="2">
    <citation type="submission" date="2025-09" db="UniProtKB">
        <authorList>
            <consortium name="Ensembl"/>
        </authorList>
    </citation>
    <scope>IDENTIFICATION</scope>
</reference>
<dbReference type="Proteomes" id="UP000694388">
    <property type="component" value="Unplaced"/>
</dbReference>
<organism evidence="3 4">
    <name type="scientific">Eptatretus burgeri</name>
    <name type="common">Inshore hagfish</name>
    <dbReference type="NCBI Taxonomy" id="7764"/>
    <lineage>
        <taxon>Eukaryota</taxon>
        <taxon>Metazoa</taxon>
        <taxon>Chordata</taxon>
        <taxon>Craniata</taxon>
        <taxon>Vertebrata</taxon>
        <taxon>Cyclostomata</taxon>
        <taxon>Myxini</taxon>
        <taxon>Myxiniformes</taxon>
        <taxon>Myxinidae</taxon>
        <taxon>Eptatretinae</taxon>
        <taxon>Eptatretus</taxon>
    </lineage>
</organism>
<dbReference type="Pfam" id="PF14687">
    <property type="entry name" value="DUF4460"/>
    <property type="match status" value="1"/>
</dbReference>
<feature type="domain" description="DUF4461" evidence="2">
    <location>
        <begin position="206"/>
        <end position="314"/>
    </location>
</feature>
<evidence type="ECO:0000259" key="2">
    <source>
        <dbReference type="Pfam" id="PF14688"/>
    </source>
</evidence>
<dbReference type="GO" id="GO:0005739">
    <property type="term" value="C:mitochondrion"/>
    <property type="evidence" value="ECO:0007669"/>
    <property type="project" value="TreeGrafter"/>
</dbReference>
<dbReference type="GeneTree" id="ENSGT00390000012832"/>
<keyword evidence="4" id="KW-1185">Reference proteome</keyword>
<reference evidence="3" key="1">
    <citation type="submission" date="2025-08" db="UniProtKB">
        <authorList>
            <consortium name="Ensembl"/>
        </authorList>
    </citation>
    <scope>IDENTIFICATION</scope>
</reference>
<sequence>MRGLLCCTSQNKLRPFFFLFFAGGMEQIHQPVHSPPHPTPLPMPPCARTGTELPPDSVRLYLQAVNENSLKRLNGYLENLQKGGSVQPLQVTFYVREDRPACPTNVPLTRPSHGTPRASKARAFQAVSFTLLSQEPLAAVRNILHSCQLPTEHLSSLRPSTSPWSLSHDPQISRPDRPIIWDPSYYVFTGRASPRRKAQSSQVDLSLRSWLRKRAEDAHAKLEGSLPLREQLHHLTKDLCLELKLTDIRWQRQWGLAYRNSHLHSLARLVEQYPEPVQCLRGKTVLFTDHSGVNAHGDAMLGIMDVHHHWIKEIPMILRALLSTASRRALYESGAPAHRGEKYSIKLRMKALQVMEERGCCKLALTQLQQAEGRLALQLGGLQLTVLEPDCHVVPLGEHFRRIQVLQRRVLSGRLLFHPGSLQNLLMILGGADSKLQLLDEGVFEVPALCQVTSLQQFLLKNAGKAQRRLLEQHRLREEARRLQTVCVHQLGLWKIDTEVGLPLDRLVDCYRRLLSADLNLRGLYLRLSRIYTVSPDGEMSIPWNWKL</sequence>
<dbReference type="AlphaFoldDB" id="A0A8C4QW63"/>
<evidence type="ECO:0000259" key="1">
    <source>
        <dbReference type="Pfam" id="PF14687"/>
    </source>
</evidence>
<feature type="domain" description="DUF4461" evidence="2">
    <location>
        <begin position="364"/>
        <end position="547"/>
    </location>
</feature>
<proteinExistence type="predicted"/>
<dbReference type="InterPro" id="IPR028031">
    <property type="entry name" value="DUF4460"/>
</dbReference>
<feature type="domain" description="DUF4460" evidence="1">
    <location>
        <begin position="63"/>
        <end position="149"/>
    </location>
</feature>
<evidence type="ECO:0000313" key="3">
    <source>
        <dbReference type="Ensembl" id="ENSEBUP00000020447.1"/>
    </source>
</evidence>
<dbReference type="Pfam" id="PF14688">
    <property type="entry name" value="DUF4461"/>
    <property type="match status" value="2"/>
</dbReference>
<accession>A0A8C4QW63</accession>